<evidence type="ECO:0000313" key="2">
    <source>
        <dbReference type="EMBL" id="CAF1187237.1"/>
    </source>
</evidence>
<evidence type="ECO:0000313" key="3">
    <source>
        <dbReference type="Proteomes" id="UP000663870"/>
    </source>
</evidence>
<comment type="caution">
    <text evidence="2">The sequence shown here is derived from an EMBL/GenBank/DDBJ whole genome shotgun (WGS) entry which is preliminary data.</text>
</comment>
<dbReference type="Proteomes" id="UP000663870">
    <property type="component" value="Unassembled WGS sequence"/>
</dbReference>
<keyword evidence="1" id="KW-0812">Transmembrane</keyword>
<feature type="transmembrane region" description="Helical" evidence="1">
    <location>
        <begin position="35"/>
        <end position="54"/>
    </location>
</feature>
<dbReference type="AlphaFoldDB" id="A0A814V7C4"/>
<proteinExistence type="predicted"/>
<protein>
    <submittedName>
        <fullName evidence="2">Uncharacterized protein</fullName>
    </submittedName>
</protein>
<name>A0A814V7C4_9BILA</name>
<keyword evidence="1" id="KW-0472">Membrane</keyword>
<dbReference type="EMBL" id="CAJNOL010000749">
    <property type="protein sequence ID" value="CAF1187237.1"/>
    <property type="molecule type" value="Genomic_DNA"/>
</dbReference>
<gene>
    <name evidence="2" type="ORF">JXQ802_LOCUS23674</name>
</gene>
<reference evidence="2" key="1">
    <citation type="submission" date="2021-02" db="EMBL/GenBank/DDBJ databases">
        <authorList>
            <person name="Nowell W R."/>
        </authorList>
    </citation>
    <scope>NUCLEOTIDE SEQUENCE</scope>
</reference>
<organism evidence="2 3">
    <name type="scientific">Rotaria sordida</name>
    <dbReference type="NCBI Taxonomy" id="392033"/>
    <lineage>
        <taxon>Eukaryota</taxon>
        <taxon>Metazoa</taxon>
        <taxon>Spiralia</taxon>
        <taxon>Gnathifera</taxon>
        <taxon>Rotifera</taxon>
        <taxon>Eurotatoria</taxon>
        <taxon>Bdelloidea</taxon>
        <taxon>Philodinida</taxon>
        <taxon>Philodinidae</taxon>
        <taxon>Rotaria</taxon>
    </lineage>
</organism>
<sequence length="120" mass="14545">MSTAAVIECIRFIACIKWLWQHAMNEIDNFNMQKLFGYLFLILFALFFLSFNHVQCQSALSQRINRLKSSITYIDYINMCIFRKTRLCNFLREMNNAKFDETKQDRELWKRGISQFYSNW</sequence>
<accession>A0A814V7C4</accession>
<keyword evidence="3" id="KW-1185">Reference proteome</keyword>
<evidence type="ECO:0000256" key="1">
    <source>
        <dbReference type="SAM" id="Phobius"/>
    </source>
</evidence>
<keyword evidence="1" id="KW-1133">Transmembrane helix</keyword>